<reference evidence="8" key="2">
    <citation type="submission" date="2012-03" db="EMBL/GenBank/DDBJ databases">
        <title>Genome sequence of the fruiting myxobacterium Corallococcus coralloides DSM 2259.</title>
        <authorList>
            <person name="Huntley S."/>
            <person name="Zhang Y."/>
            <person name="Treuner-Lange A."/>
            <person name="Sensen C.W."/>
            <person name="Sogaard-Andersen L."/>
        </authorList>
    </citation>
    <scope>NUCLEOTIDE SEQUENCE [LARGE SCALE GENOMIC DNA]</scope>
    <source>
        <strain evidence="8">ATCC 25202 / DSM 2259 / NBRC 100086 / M2</strain>
    </source>
</reference>
<dbReference type="AlphaFoldDB" id="H8MNS9"/>
<keyword evidence="5" id="KW-0460">Magnesium</keyword>
<dbReference type="EMBL" id="CP003389">
    <property type="protein sequence ID" value="AFE09118.1"/>
    <property type="molecule type" value="Genomic_DNA"/>
</dbReference>
<dbReference type="SUPFAM" id="SSF48576">
    <property type="entry name" value="Terpenoid synthases"/>
    <property type="match status" value="1"/>
</dbReference>
<proteinExistence type="inferred from homology"/>
<evidence type="ECO:0000313" key="7">
    <source>
        <dbReference type="EMBL" id="AFE09118.1"/>
    </source>
</evidence>
<dbReference type="GO" id="GO:0004659">
    <property type="term" value="F:prenyltransferase activity"/>
    <property type="evidence" value="ECO:0007669"/>
    <property type="project" value="InterPro"/>
</dbReference>
<comment type="similarity">
    <text evidence="2 6">Belongs to the FPP/GGPP synthase family.</text>
</comment>
<keyword evidence="3 6" id="KW-0808">Transferase</keyword>
<evidence type="ECO:0000256" key="3">
    <source>
        <dbReference type="ARBA" id="ARBA00022679"/>
    </source>
</evidence>
<evidence type="ECO:0000256" key="1">
    <source>
        <dbReference type="ARBA" id="ARBA00001946"/>
    </source>
</evidence>
<gene>
    <name evidence="7" type="primary">idsA1</name>
    <name evidence="7" type="ordered locus">COCOR_06210</name>
</gene>
<dbReference type="PANTHER" id="PTHR12001">
    <property type="entry name" value="GERANYLGERANYL PYROPHOSPHATE SYNTHASE"/>
    <property type="match status" value="1"/>
</dbReference>
<dbReference type="HOGENOM" id="CLU_014015_2_1_7"/>
<dbReference type="InParanoid" id="H8MNS9"/>
<evidence type="ECO:0000313" key="8">
    <source>
        <dbReference type="Proteomes" id="UP000007587"/>
    </source>
</evidence>
<reference evidence="7 8" key="1">
    <citation type="journal article" date="2012" name="J. Bacteriol.">
        <title>Complete Genome Sequence of the Fruiting Myxobacterium Corallococcus coralloides DSM 2259.</title>
        <authorList>
            <person name="Huntley S."/>
            <person name="Zhang Y."/>
            <person name="Treuner-Lange A."/>
            <person name="Kneip S."/>
            <person name="Sensen C.W."/>
            <person name="Sogaard-Andersen L."/>
        </authorList>
    </citation>
    <scope>NUCLEOTIDE SEQUENCE [LARGE SCALE GENOMIC DNA]</scope>
    <source>
        <strain evidence="8">ATCC 25202 / DSM 2259 / NBRC 100086 / M2</strain>
    </source>
</reference>
<accession>H8MNS9</accession>
<evidence type="ECO:0000256" key="4">
    <source>
        <dbReference type="ARBA" id="ARBA00022723"/>
    </source>
</evidence>
<dbReference type="PANTHER" id="PTHR12001:SF85">
    <property type="entry name" value="SHORT CHAIN ISOPRENYL DIPHOSPHATE SYNTHASE"/>
    <property type="match status" value="1"/>
</dbReference>
<keyword evidence="8" id="KW-1185">Reference proteome</keyword>
<dbReference type="Gene3D" id="1.10.600.10">
    <property type="entry name" value="Farnesyl Diphosphate Synthase"/>
    <property type="match status" value="1"/>
</dbReference>
<evidence type="ECO:0000256" key="2">
    <source>
        <dbReference type="ARBA" id="ARBA00006706"/>
    </source>
</evidence>
<dbReference type="CDD" id="cd00685">
    <property type="entry name" value="Trans_IPPS_HT"/>
    <property type="match status" value="1"/>
</dbReference>
<dbReference type="GO" id="GO:0008299">
    <property type="term" value="P:isoprenoid biosynthetic process"/>
    <property type="evidence" value="ECO:0007669"/>
    <property type="project" value="InterPro"/>
</dbReference>
<dbReference type="InterPro" id="IPR008949">
    <property type="entry name" value="Isoprenoid_synthase_dom_sf"/>
</dbReference>
<dbReference type="GO" id="GO:0046872">
    <property type="term" value="F:metal ion binding"/>
    <property type="evidence" value="ECO:0007669"/>
    <property type="project" value="UniProtKB-KW"/>
</dbReference>
<comment type="cofactor">
    <cofactor evidence="1">
        <name>Mg(2+)</name>
        <dbReference type="ChEBI" id="CHEBI:18420"/>
    </cofactor>
</comment>
<protein>
    <submittedName>
        <fullName evidence="7">Octaprenyl-diphosphate synthase</fullName>
    </submittedName>
</protein>
<dbReference type="PROSITE" id="PS00444">
    <property type="entry name" value="POLYPRENYL_SYNTHASE_2"/>
    <property type="match status" value="1"/>
</dbReference>
<sequence length="397" mass="44662">MLASRAVQDPSGTRELLAGYLEECRSLVLEELRRIIPAERHHAPFLYQLMLDYPLREAKGLRPALCIATCRALGGTLEAALRPATVLELYHNAFLIHDDIEDESLLRRGSPTLHRAHGIPVAINVGDAMFALSLRPLLDNIGAVGLGPALRILQAVARMTQESVEGQALELDWIRRGAWTLSDEDYVRMVEQKTCWYSFITPMVVGAIAARQDGERIEQLASFARSLGIAFQIQDDVLNLRGEVGTYGKEIGGDLWEGKRTLMLLHMMRHVSSEDRAEAERILILPRPSSETAPEPAALDAQLDRLVEEGELTVVGRQRLREARNAAPRRAEKTPEQVRFLLSLMERHDSIGHSERVARDWLQDAQRRFDVCRGWLPPSIHRDLLEGLTSYVLLRAK</sequence>
<dbReference type="SFLD" id="SFLDG01017">
    <property type="entry name" value="Polyprenyl_Transferase_Like"/>
    <property type="match status" value="1"/>
</dbReference>
<dbReference type="SFLD" id="SFLDS00005">
    <property type="entry name" value="Isoprenoid_Synthase_Type_I"/>
    <property type="match status" value="1"/>
</dbReference>
<dbReference type="STRING" id="1144275.COCOR_06210"/>
<organism evidence="7 8">
    <name type="scientific">Corallococcus coralloides (strain ATCC 25202 / DSM 2259 / NBRC 100086 / M2)</name>
    <name type="common">Myxococcus coralloides</name>
    <dbReference type="NCBI Taxonomy" id="1144275"/>
    <lineage>
        <taxon>Bacteria</taxon>
        <taxon>Pseudomonadati</taxon>
        <taxon>Myxococcota</taxon>
        <taxon>Myxococcia</taxon>
        <taxon>Myxococcales</taxon>
        <taxon>Cystobacterineae</taxon>
        <taxon>Myxococcaceae</taxon>
        <taxon>Corallococcus</taxon>
    </lineage>
</organism>
<dbReference type="InterPro" id="IPR000092">
    <property type="entry name" value="Polyprenyl_synt"/>
</dbReference>
<dbReference type="KEGG" id="ccx:COCOR_06210"/>
<dbReference type="Pfam" id="PF00348">
    <property type="entry name" value="polyprenyl_synt"/>
    <property type="match status" value="1"/>
</dbReference>
<name>H8MNS9_CORCM</name>
<evidence type="ECO:0000256" key="5">
    <source>
        <dbReference type="ARBA" id="ARBA00022842"/>
    </source>
</evidence>
<dbReference type="InterPro" id="IPR033749">
    <property type="entry name" value="Polyprenyl_synt_CS"/>
</dbReference>
<dbReference type="eggNOG" id="COG0142">
    <property type="taxonomic scope" value="Bacteria"/>
</dbReference>
<dbReference type="PROSITE" id="PS00723">
    <property type="entry name" value="POLYPRENYL_SYNTHASE_1"/>
    <property type="match status" value="1"/>
</dbReference>
<keyword evidence="4" id="KW-0479">Metal-binding</keyword>
<dbReference type="Proteomes" id="UP000007587">
    <property type="component" value="Chromosome"/>
</dbReference>
<dbReference type="OrthoDB" id="9805316at2"/>
<evidence type="ECO:0000256" key="6">
    <source>
        <dbReference type="RuleBase" id="RU004466"/>
    </source>
</evidence>